<dbReference type="GO" id="GO:0008168">
    <property type="term" value="F:methyltransferase activity"/>
    <property type="evidence" value="ECO:0007669"/>
    <property type="project" value="InterPro"/>
</dbReference>
<dbReference type="OrthoDB" id="2422930at2759"/>
<evidence type="ECO:0000256" key="1">
    <source>
        <dbReference type="SAM" id="Coils"/>
    </source>
</evidence>
<protein>
    <submittedName>
        <fullName evidence="2">13095_t:CDS:1</fullName>
    </submittedName>
</protein>
<evidence type="ECO:0000313" key="2">
    <source>
        <dbReference type="EMBL" id="CAI2169571.1"/>
    </source>
</evidence>
<evidence type="ECO:0000313" key="3">
    <source>
        <dbReference type="Proteomes" id="UP001153678"/>
    </source>
</evidence>
<reference evidence="2" key="1">
    <citation type="submission" date="2022-08" db="EMBL/GenBank/DDBJ databases">
        <authorList>
            <person name="Kallberg Y."/>
            <person name="Tangrot J."/>
            <person name="Rosling A."/>
        </authorList>
    </citation>
    <scope>NUCLEOTIDE SEQUENCE</scope>
    <source>
        <strain evidence="2">Wild A</strain>
    </source>
</reference>
<gene>
    <name evidence="2" type="ORF">FWILDA_LOCUS4145</name>
</gene>
<organism evidence="2 3">
    <name type="scientific">Funneliformis geosporum</name>
    <dbReference type="NCBI Taxonomy" id="1117311"/>
    <lineage>
        <taxon>Eukaryota</taxon>
        <taxon>Fungi</taxon>
        <taxon>Fungi incertae sedis</taxon>
        <taxon>Mucoromycota</taxon>
        <taxon>Glomeromycotina</taxon>
        <taxon>Glomeromycetes</taxon>
        <taxon>Glomerales</taxon>
        <taxon>Glomeraceae</taxon>
        <taxon>Funneliformis</taxon>
    </lineage>
</organism>
<accession>A0A9W4WPN6</accession>
<proteinExistence type="predicted"/>
<dbReference type="GO" id="GO:0032259">
    <property type="term" value="P:methylation"/>
    <property type="evidence" value="ECO:0007669"/>
    <property type="project" value="InterPro"/>
</dbReference>
<dbReference type="Proteomes" id="UP001153678">
    <property type="component" value="Unassembled WGS sequence"/>
</dbReference>
<name>A0A9W4WPN6_9GLOM</name>
<dbReference type="PROSITE" id="PS00092">
    <property type="entry name" value="N6_MTASE"/>
    <property type="match status" value="1"/>
</dbReference>
<keyword evidence="1" id="KW-0175">Coiled coil</keyword>
<dbReference type="InterPro" id="IPR029063">
    <property type="entry name" value="SAM-dependent_MTases_sf"/>
</dbReference>
<dbReference type="InterPro" id="IPR002052">
    <property type="entry name" value="DNA_methylase_N6_adenine_CS"/>
</dbReference>
<dbReference type="EMBL" id="CAMKVN010000598">
    <property type="protein sequence ID" value="CAI2169571.1"/>
    <property type="molecule type" value="Genomic_DNA"/>
</dbReference>
<dbReference type="GO" id="GO:0003676">
    <property type="term" value="F:nucleic acid binding"/>
    <property type="evidence" value="ECO:0007669"/>
    <property type="project" value="InterPro"/>
</dbReference>
<dbReference type="AlphaFoldDB" id="A0A9W4WPN6"/>
<feature type="coiled-coil region" evidence="1">
    <location>
        <begin position="2"/>
        <end position="29"/>
    </location>
</feature>
<keyword evidence="3" id="KW-1185">Reference proteome</keyword>
<comment type="caution">
    <text evidence="2">The sequence shown here is derived from an EMBL/GenBank/DDBJ whole genome shotgun (WGS) entry which is preliminary data.</text>
</comment>
<dbReference type="Gene3D" id="3.40.50.150">
    <property type="entry name" value="Vaccinia Virus protein VP39"/>
    <property type="match status" value="1"/>
</dbReference>
<sequence>MNQEKDQQIQNLQTKIRELEQKLEDYSQGGIKILFSGKANAQRVARKVKPRTLREIPELSLGSEEQKSKNLVIEGDNLLAMATLYQYHGKIDLIIADPPYNTGKDFRYNDR</sequence>
<dbReference type="SUPFAM" id="SSF53335">
    <property type="entry name" value="S-adenosyl-L-methionine-dependent methyltransferases"/>
    <property type="match status" value="1"/>
</dbReference>